<feature type="region of interest" description="Disordered" evidence="14">
    <location>
        <begin position="587"/>
        <end position="641"/>
    </location>
</feature>
<evidence type="ECO:0000256" key="9">
    <source>
        <dbReference type="ARBA" id="ARBA00023136"/>
    </source>
</evidence>
<dbReference type="GO" id="GO:0005886">
    <property type="term" value="C:plasma membrane"/>
    <property type="evidence" value="ECO:0007669"/>
    <property type="project" value="UniProtKB-SubCell"/>
</dbReference>
<name>A0A271IXV8_9BACT</name>
<keyword evidence="7 13" id="KW-0653">Protein transport</keyword>
<feature type="transmembrane region" description="Helical" evidence="13">
    <location>
        <begin position="510"/>
        <end position="531"/>
    </location>
</feature>
<dbReference type="PRINTS" id="PR00701">
    <property type="entry name" value="60KDINNERMP"/>
</dbReference>
<feature type="domain" description="Membrane insertase YidC N-terminal" evidence="16">
    <location>
        <begin position="90"/>
        <end position="370"/>
    </location>
</feature>
<dbReference type="Gene3D" id="2.70.98.90">
    <property type="match status" value="1"/>
</dbReference>
<dbReference type="CDD" id="cd19961">
    <property type="entry name" value="EcYidC-like_peri"/>
    <property type="match status" value="1"/>
</dbReference>
<dbReference type="CDD" id="cd20070">
    <property type="entry name" value="5TM_YidC_Alb3"/>
    <property type="match status" value="1"/>
</dbReference>
<comment type="caution">
    <text evidence="17">The sequence shown here is derived from an EMBL/GenBank/DDBJ whole genome shotgun (WGS) entry which is preliminary data.</text>
</comment>
<evidence type="ECO:0000313" key="18">
    <source>
        <dbReference type="Proteomes" id="UP000216339"/>
    </source>
</evidence>
<evidence type="ECO:0000256" key="14">
    <source>
        <dbReference type="SAM" id="MobiDB-lite"/>
    </source>
</evidence>
<keyword evidence="4 13" id="KW-0813">Transport</keyword>
<keyword evidence="10 13" id="KW-0143">Chaperone</keyword>
<dbReference type="InterPro" id="IPR028055">
    <property type="entry name" value="YidC/Oxa/ALB_C"/>
</dbReference>
<feature type="compositionally biased region" description="Basic and acidic residues" evidence="14">
    <location>
        <begin position="587"/>
        <end position="599"/>
    </location>
</feature>
<evidence type="ECO:0000256" key="8">
    <source>
        <dbReference type="ARBA" id="ARBA00022989"/>
    </source>
</evidence>
<dbReference type="PANTHER" id="PTHR12428:SF65">
    <property type="entry name" value="CYTOCHROME C OXIDASE ASSEMBLY PROTEIN COX18, MITOCHONDRIAL"/>
    <property type="match status" value="1"/>
</dbReference>
<evidence type="ECO:0000256" key="13">
    <source>
        <dbReference type="HAMAP-Rule" id="MF_01810"/>
    </source>
</evidence>
<evidence type="ECO:0000256" key="1">
    <source>
        <dbReference type="ARBA" id="ARBA00004429"/>
    </source>
</evidence>
<dbReference type="InterPro" id="IPR001708">
    <property type="entry name" value="YidC/ALB3/OXA1/COX18"/>
</dbReference>
<evidence type="ECO:0000256" key="2">
    <source>
        <dbReference type="ARBA" id="ARBA00010527"/>
    </source>
</evidence>
<dbReference type="NCBIfam" id="TIGR03593">
    <property type="entry name" value="yidC_nterm"/>
    <property type="match status" value="1"/>
</dbReference>
<dbReference type="Pfam" id="PF02096">
    <property type="entry name" value="60KD_IMP"/>
    <property type="match status" value="1"/>
</dbReference>
<dbReference type="RefSeq" id="WP_095509695.1">
    <property type="nucleotide sequence ID" value="NZ_MQWD01000001.1"/>
</dbReference>
<reference evidence="17 18" key="1">
    <citation type="submission" date="2016-11" db="EMBL/GenBank/DDBJ databases">
        <title>Study of marine rhodopsin-containing bacteria.</title>
        <authorList>
            <person name="Yoshizawa S."/>
            <person name="Kumagai Y."/>
            <person name="Kogure K."/>
        </authorList>
    </citation>
    <scope>NUCLEOTIDE SEQUENCE [LARGE SCALE GENOMIC DNA]</scope>
    <source>
        <strain evidence="17 18">SAORIC-28</strain>
    </source>
</reference>
<dbReference type="EMBL" id="MQWD01000001">
    <property type="protein sequence ID" value="PAP76053.1"/>
    <property type="molecule type" value="Genomic_DNA"/>
</dbReference>
<keyword evidence="6 13" id="KW-0812">Transmembrane</keyword>
<keyword evidence="8 13" id="KW-1133">Transmembrane helix</keyword>
<dbReference type="AlphaFoldDB" id="A0A271IXV8"/>
<feature type="compositionally biased region" description="Polar residues" evidence="14">
    <location>
        <begin position="623"/>
        <end position="634"/>
    </location>
</feature>
<evidence type="ECO:0000256" key="11">
    <source>
        <dbReference type="ARBA" id="ARBA00033245"/>
    </source>
</evidence>
<feature type="transmembrane region" description="Helical" evidence="13">
    <location>
        <begin position="388"/>
        <end position="411"/>
    </location>
</feature>
<dbReference type="InterPro" id="IPR028053">
    <property type="entry name" value="Membr_insert_YidC_N"/>
</dbReference>
<comment type="subcellular location">
    <subcellularLocation>
        <location evidence="1">Cell inner membrane</location>
        <topology evidence="1">Multi-pass membrane protein</topology>
    </subcellularLocation>
    <subcellularLocation>
        <location evidence="13">Cell membrane</location>
        <topology evidence="13">Multi-pass membrane protein</topology>
    </subcellularLocation>
</comment>
<keyword evidence="18" id="KW-1185">Reference proteome</keyword>
<feature type="transmembrane region" description="Helical" evidence="13">
    <location>
        <begin position="451"/>
        <end position="474"/>
    </location>
</feature>
<dbReference type="NCBIfam" id="TIGR03592">
    <property type="entry name" value="yidC_oxa1_cterm"/>
    <property type="match status" value="1"/>
</dbReference>
<dbReference type="Proteomes" id="UP000216339">
    <property type="component" value="Unassembled WGS sequence"/>
</dbReference>
<dbReference type="GO" id="GO:0015031">
    <property type="term" value="P:protein transport"/>
    <property type="evidence" value="ECO:0007669"/>
    <property type="project" value="UniProtKB-KW"/>
</dbReference>
<evidence type="ECO:0000256" key="12">
    <source>
        <dbReference type="ARBA" id="ARBA00033342"/>
    </source>
</evidence>
<protein>
    <recommendedName>
        <fullName evidence="3 13">Membrane protein insertase YidC</fullName>
    </recommendedName>
    <alternativeName>
        <fullName evidence="12 13">Foldase YidC</fullName>
    </alternativeName>
    <alternativeName>
        <fullName evidence="11 13">Membrane integrase YidC</fullName>
    </alternativeName>
    <alternativeName>
        <fullName evidence="13">Membrane protein YidC</fullName>
    </alternativeName>
</protein>
<evidence type="ECO:0000313" key="17">
    <source>
        <dbReference type="EMBL" id="PAP76053.1"/>
    </source>
</evidence>
<dbReference type="PANTHER" id="PTHR12428">
    <property type="entry name" value="OXA1"/>
    <property type="match status" value="1"/>
</dbReference>
<dbReference type="HAMAP" id="MF_01810">
    <property type="entry name" value="YidC_type1"/>
    <property type="match status" value="1"/>
</dbReference>
<dbReference type="InterPro" id="IPR019998">
    <property type="entry name" value="Membr_insert_YidC"/>
</dbReference>
<evidence type="ECO:0000256" key="3">
    <source>
        <dbReference type="ARBA" id="ARBA00015325"/>
    </source>
</evidence>
<evidence type="ECO:0000259" key="15">
    <source>
        <dbReference type="Pfam" id="PF02096"/>
    </source>
</evidence>
<keyword evidence="9 13" id="KW-0472">Membrane</keyword>
<feature type="domain" description="Membrane insertase YidC/Oxa/ALB C-terminal" evidence="15">
    <location>
        <begin position="388"/>
        <end position="583"/>
    </location>
</feature>
<evidence type="ECO:0000259" key="16">
    <source>
        <dbReference type="Pfam" id="PF14849"/>
    </source>
</evidence>
<comment type="subunit">
    <text evidence="13">Interacts with the Sec translocase complex via SecD. Specifically interacts with transmembrane segments of nascent integral membrane proteins during membrane integration.</text>
</comment>
<dbReference type="GO" id="GO:0051205">
    <property type="term" value="P:protein insertion into membrane"/>
    <property type="evidence" value="ECO:0007669"/>
    <property type="project" value="TreeGrafter"/>
</dbReference>
<evidence type="ECO:0000256" key="7">
    <source>
        <dbReference type="ARBA" id="ARBA00022927"/>
    </source>
</evidence>
<proteinExistence type="inferred from homology"/>
<keyword evidence="5 13" id="KW-1003">Cell membrane</keyword>
<accession>A0A271IXV8</accession>
<comment type="similarity">
    <text evidence="2 13">Belongs to the OXA1/ALB3/YidC family. Type 1 subfamily.</text>
</comment>
<dbReference type="InterPro" id="IPR047196">
    <property type="entry name" value="YidC_ALB_C"/>
</dbReference>
<evidence type="ECO:0000256" key="10">
    <source>
        <dbReference type="ARBA" id="ARBA00023186"/>
    </source>
</evidence>
<feature type="transmembrane region" description="Helical" evidence="13">
    <location>
        <begin position="543"/>
        <end position="559"/>
    </location>
</feature>
<sequence length="641" mass="69305">MEPQGLDRTAILGILLMSLILGLWMIQTAPSPEEVEAQRATADSVAAVQAAADSLAEAAPAPEEAEALGVPTAPADSAFVAAESQPERFVTVLTDRYEATFSTHGGTPVSFKLRSYDRAGTDEPVELVSDEDGALALGVLPRRGEYLDTRALAFTPVVNGEPFTGDTLRIEEGEGDVRFETPIRGADGGGALRFVYGFHHDSYDVDFRVETPGTDLLSQGGGYELVWDGALPLAEADALGETQQAGAFVSSAGDTESVKLTEAGEAEPLVLTGSIDWVAVKTKFFIAALIPQGTTEGARLTGAQVGEADVPDGFSQDYSARLEMPRLGAGEAAAYTLYLGPLELRRLSDYGLYDTVDFGAWVGWMIRPIAQFVVAPAFAFLSTFIPSYGLVIIVFALIIKLLLWPLTAVSYRNAAKMRELQPQLTAVKEKYGEDPQKQQEAMMRVYKEAGVNPLGGCLPMLLQYPLLIALWRFFQSTLVLRGESFLWAADLSAPDPVLPLPFTIPFVGDYLAGFTMLMAASMVISMQLSMSSSSGMGGAQQKVLMYMMPLVFFLFFNRFPSGLSLYYLAFNLFSIVQQRLVNKQVHEAHERGETPEIDKAAAVAEKAAGTNGKRARRPGRRGLTSQVVSKNGQSRSKKGKK</sequence>
<gene>
    <name evidence="13" type="primary">yidC</name>
    <name evidence="17" type="ORF">BSZ37_06155</name>
</gene>
<dbReference type="PRINTS" id="PR01900">
    <property type="entry name" value="YIDCPROTEIN"/>
</dbReference>
<evidence type="ECO:0000256" key="6">
    <source>
        <dbReference type="ARBA" id="ARBA00022692"/>
    </source>
</evidence>
<feature type="transmembrane region" description="Helical" evidence="13">
    <location>
        <begin position="9"/>
        <end position="26"/>
    </location>
</feature>
<comment type="function">
    <text evidence="13">Required for the insertion and/or proper folding and/or complex formation of integral membrane proteins into the membrane. Involved in integration of membrane proteins that insert both dependently and independently of the Sec translocase complex, as well as at least some lipoproteins. Aids folding of multispanning membrane proteins.</text>
</comment>
<evidence type="ECO:0000256" key="4">
    <source>
        <dbReference type="ARBA" id="ARBA00022448"/>
    </source>
</evidence>
<evidence type="ECO:0000256" key="5">
    <source>
        <dbReference type="ARBA" id="ARBA00022475"/>
    </source>
</evidence>
<organism evidence="17 18">
    <name type="scientific">Rubrivirga marina</name>
    <dbReference type="NCBI Taxonomy" id="1196024"/>
    <lineage>
        <taxon>Bacteria</taxon>
        <taxon>Pseudomonadati</taxon>
        <taxon>Rhodothermota</taxon>
        <taxon>Rhodothermia</taxon>
        <taxon>Rhodothermales</taxon>
        <taxon>Rubricoccaceae</taxon>
        <taxon>Rubrivirga</taxon>
    </lineage>
</organism>
<dbReference type="GO" id="GO:0032977">
    <property type="term" value="F:membrane insertase activity"/>
    <property type="evidence" value="ECO:0007669"/>
    <property type="project" value="InterPro"/>
</dbReference>
<dbReference type="Pfam" id="PF14849">
    <property type="entry name" value="YidC_periplas"/>
    <property type="match status" value="1"/>
</dbReference>
<dbReference type="InterPro" id="IPR038221">
    <property type="entry name" value="YidC_periplasmic_sf"/>
</dbReference>